<evidence type="ECO:0000313" key="2">
    <source>
        <dbReference type="EMBL" id="PHJ24172.1"/>
    </source>
</evidence>
<proteinExistence type="predicted"/>
<dbReference type="GeneID" id="94425381"/>
<dbReference type="AlphaFoldDB" id="A0A2C6LAM8"/>
<keyword evidence="1" id="KW-0472">Membrane</keyword>
<dbReference type="RefSeq" id="XP_067925845.1">
    <property type="nucleotide sequence ID" value="XM_068062170.1"/>
</dbReference>
<dbReference type="OrthoDB" id="333096at2759"/>
<keyword evidence="1 2" id="KW-0812">Transmembrane</keyword>
<keyword evidence="1" id="KW-1133">Transmembrane helix</keyword>
<organism evidence="2 3">
    <name type="scientific">Cystoisospora suis</name>
    <dbReference type="NCBI Taxonomy" id="483139"/>
    <lineage>
        <taxon>Eukaryota</taxon>
        <taxon>Sar</taxon>
        <taxon>Alveolata</taxon>
        <taxon>Apicomplexa</taxon>
        <taxon>Conoidasida</taxon>
        <taxon>Coccidia</taxon>
        <taxon>Eucoccidiorida</taxon>
        <taxon>Eimeriorina</taxon>
        <taxon>Sarcocystidae</taxon>
        <taxon>Cystoisospora</taxon>
    </lineage>
</organism>
<keyword evidence="3" id="KW-1185">Reference proteome</keyword>
<accession>A0A2C6LAM8</accession>
<dbReference type="EMBL" id="MIGC01000815">
    <property type="protein sequence ID" value="PHJ24172.1"/>
    <property type="molecule type" value="Genomic_DNA"/>
</dbReference>
<sequence length="579" mass="63041">MALRGRFASAKKSSSYSCPLLVPPCRLPSPSSYPFGLLVGCTPWSGSSSIHVLLLPPASSLASDNNPSTKDFFSFAKSFSSSAPFSDVLCRRLSRQAQLAKDHLPGGCVITGPWFRVSERLVDEFVERFEDNIPVSSLVSAFNPLLSSLDSAASADRPFPLSVVVFPCDDVTGSISPSGTFVLLRFRTSAPPSLVGSELLRPPSSPFCSCACLLPLQIDISFSPSNLLAEASVCPDVLTNLLAAELCRAFEDIFSGPVWSVEAAGANEPILLSNPSSPLSTCLPSAPLVYLQPLLSRVTPLHFLLSTCGCERLSFTASFTDLPSFCHPAPTASLSLRDNFVSAAVAPYSTPLSSVTRFLSVDAATSLAGRLVQIILDGPWAEEGPEKPPKDVPKNSAVRFLPSRCFLWSFGASEEGCAAQERKRPGEKLYPRTTVQTVPLSYIMQSEGGASKSKYVRKDDVVMSARETLDFLLGISDPRREGELEDSYSPQVLQRSVLSSKRDTQDTTMRGRSTLRERNFWDGLTRTLQMKNTSGRRGPTRRRRGYSPILLWASLGVLFAVLLWYIVPQFASKPQLLFR</sequence>
<dbReference type="Proteomes" id="UP000221165">
    <property type="component" value="Unassembled WGS sequence"/>
</dbReference>
<comment type="caution">
    <text evidence="2">The sequence shown here is derived from an EMBL/GenBank/DDBJ whole genome shotgun (WGS) entry which is preliminary data.</text>
</comment>
<evidence type="ECO:0000256" key="1">
    <source>
        <dbReference type="SAM" id="Phobius"/>
    </source>
</evidence>
<gene>
    <name evidence="2" type="ORF">CSUI_001967</name>
</gene>
<evidence type="ECO:0000313" key="3">
    <source>
        <dbReference type="Proteomes" id="UP000221165"/>
    </source>
</evidence>
<dbReference type="VEuPathDB" id="ToxoDB:CSUI_001967"/>
<name>A0A2C6LAM8_9APIC</name>
<reference evidence="2 3" key="1">
    <citation type="journal article" date="2017" name="Int. J. Parasitol.">
        <title>The genome of the protozoan parasite Cystoisospora suis and a reverse vaccinology approach to identify vaccine candidates.</title>
        <authorList>
            <person name="Palmieri N."/>
            <person name="Shrestha A."/>
            <person name="Ruttkowski B."/>
            <person name="Beck T."/>
            <person name="Vogl C."/>
            <person name="Tomley F."/>
            <person name="Blake D.P."/>
            <person name="Joachim A."/>
        </authorList>
    </citation>
    <scope>NUCLEOTIDE SEQUENCE [LARGE SCALE GENOMIC DNA]</scope>
    <source>
        <strain evidence="2 3">Wien I</strain>
    </source>
</reference>
<feature type="transmembrane region" description="Helical" evidence="1">
    <location>
        <begin position="546"/>
        <end position="567"/>
    </location>
</feature>
<protein>
    <submittedName>
        <fullName evidence="2">Transmembrane protein</fullName>
    </submittedName>
</protein>